<dbReference type="AlphaFoldDB" id="A0A0A9A717"/>
<reference evidence="1" key="1">
    <citation type="submission" date="2014-09" db="EMBL/GenBank/DDBJ databases">
        <authorList>
            <person name="Magalhaes I.L.F."/>
            <person name="Oliveira U."/>
            <person name="Santos F.R."/>
            <person name="Vidigal T.H.D.A."/>
            <person name="Brescovit A.D."/>
            <person name="Santos A.J."/>
        </authorList>
    </citation>
    <scope>NUCLEOTIDE SEQUENCE</scope>
    <source>
        <tissue evidence="1">Shoot tissue taken approximately 20 cm above the soil surface</tissue>
    </source>
</reference>
<reference evidence="1" key="2">
    <citation type="journal article" date="2015" name="Data Brief">
        <title>Shoot transcriptome of the giant reed, Arundo donax.</title>
        <authorList>
            <person name="Barrero R.A."/>
            <person name="Guerrero F.D."/>
            <person name="Moolhuijzen P."/>
            <person name="Goolsby J.A."/>
            <person name="Tidwell J."/>
            <person name="Bellgard S.E."/>
            <person name="Bellgard M.I."/>
        </authorList>
    </citation>
    <scope>NUCLEOTIDE SEQUENCE</scope>
    <source>
        <tissue evidence="1">Shoot tissue taken approximately 20 cm above the soil surface</tissue>
    </source>
</reference>
<proteinExistence type="predicted"/>
<name>A0A0A9A717_ARUDO</name>
<dbReference type="EMBL" id="GBRH01252182">
    <property type="protein sequence ID" value="JAD45713.1"/>
    <property type="molecule type" value="Transcribed_RNA"/>
</dbReference>
<accession>A0A0A9A717</accession>
<organism evidence="1">
    <name type="scientific">Arundo donax</name>
    <name type="common">Giant reed</name>
    <name type="synonym">Donax arundinaceus</name>
    <dbReference type="NCBI Taxonomy" id="35708"/>
    <lineage>
        <taxon>Eukaryota</taxon>
        <taxon>Viridiplantae</taxon>
        <taxon>Streptophyta</taxon>
        <taxon>Embryophyta</taxon>
        <taxon>Tracheophyta</taxon>
        <taxon>Spermatophyta</taxon>
        <taxon>Magnoliopsida</taxon>
        <taxon>Liliopsida</taxon>
        <taxon>Poales</taxon>
        <taxon>Poaceae</taxon>
        <taxon>PACMAD clade</taxon>
        <taxon>Arundinoideae</taxon>
        <taxon>Arundineae</taxon>
        <taxon>Arundo</taxon>
    </lineage>
</organism>
<sequence>MIQCCSFSRLLNKMRPMKFRFAITDLAQGFGIT</sequence>
<protein>
    <submittedName>
        <fullName evidence="1">Uncharacterized protein</fullName>
    </submittedName>
</protein>
<evidence type="ECO:0000313" key="1">
    <source>
        <dbReference type="EMBL" id="JAD45713.1"/>
    </source>
</evidence>